<dbReference type="PANTHER" id="PTHR48098">
    <property type="entry name" value="ENTEROCHELIN ESTERASE-RELATED"/>
    <property type="match status" value="1"/>
</dbReference>
<evidence type="ECO:0000313" key="2">
    <source>
        <dbReference type="EMBL" id="MBA9003200.1"/>
    </source>
</evidence>
<keyword evidence="1" id="KW-1133">Transmembrane helix</keyword>
<dbReference type="PANTHER" id="PTHR48098:SF1">
    <property type="entry name" value="DIACYLGLYCEROL ACYLTRANSFERASE_MYCOLYLTRANSFERASE AG85A"/>
    <property type="match status" value="1"/>
</dbReference>
<dbReference type="EMBL" id="JACJII010000001">
    <property type="protein sequence ID" value="MBA9003200.1"/>
    <property type="molecule type" value="Genomic_DNA"/>
</dbReference>
<protein>
    <submittedName>
        <fullName evidence="2">Enterochelin esterase-like enzyme</fullName>
    </submittedName>
</protein>
<dbReference type="InterPro" id="IPR029058">
    <property type="entry name" value="AB_hydrolase_fold"/>
</dbReference>
<name>A0A7W3MWH6_9ACTN</name>
<dbReference type="Gene3D" id="3.40.50.1820">
    <property type="entry name" value="alpha/beta hydrolase"/>
    <property type="match status" value="1"/>
</dbReference>
<dbReference type="SUPFAM" id="SSF53474">
    <property type="entry name" value="alpha/beta-Hydrolases"/>
    <property type="match status" value="1"/>
</dbReference>
<feature type="transmembrane region" description="Helical" evidence="1">
    <location>
        <begin position="37"/>
        <end position="60"/>
    </location>
</feature>
<evidence type="ECO:0000256" key="1">
    <source>
        <dbReference type="SAM" id="Phobius"/>
    </source>
</evidence>
<dbReference type="GO" id="GO:0016747">
    <property type="term" value="F:acyltransferase activity, transferring groups other than amino-acyl groups"/>
    <property type="evidence" value="ECO:0007669"/>
    <property type="project" value="TreeGrafter"/>
</dbReference>
<dbReference type="InterPro" id="IPR000801">
    <property type="entry name" value="Esterase-like"/>
</dbReference>
<organism evidence="2 3">
    <name type="scientific">Thermomonospora cellulosilytica</name>
    <dbReference type="NCBI Taxonomy" id="1411118"/>
    <lineage>
        <taxon>Bacteria</taxon>
        <taxon>Bacillati</taxon>
        <taxon>Actinomycetota</taxon>
        <taxon>Actinomycetes</taxon>
        <taxon>Streptosporangiales</taxon>
        <taxon>Thermomonosporaceae</taxon>
        <taxon>Thermomonospora</taxon>
    </lineage>
</organism>
<accession>A0A7W3MWH6</accession>
<keyword evidence="1" id="KW-0472">Membrane</keyword>
<evidence type="ECO:0000313" key="3">
    <source>
        <dbReference type="Proteomes" id="UP000539313"/>
    </source>
</evidence>
<keyword evidence="3" id="KW-1185">Reference proteome</keyword>
<proteinExistence type="predicted"/>
<comment type="caution">
    <text evidence="2">The sequence shown here is derived from an EMBL/GenBank/DDBJ whole genome shotgun (WGS) entry which is preliminary data.</text>
</comment>
<keyword evidence="1" id="KW-0812">Transmembrane</keyword>
<dbReference type="Proteomes" id="UP000539313">
    <property type="component" value="Unassembled WGS sequence"/>
</dbReference>
<dbReference type="RefSeq" id="WP_119726966.1">
    <property type="nucleotide sequence ID" value="NZ_JACJII010000001.1"/>
</dbReference>
<gene>
    <name evidence="2" type="ORF">HNR21_002082</name>
</gene>
<dbReference type="AlphaFoldDB" id="A0A7W3MWH6"/>
<dbReference type="InterPro" id="IPR050583">
    <property type="entry name" value="Mycobacterial_A85_antigen"/>
</dbReference>
<sequence length="373" mass="40397">MGLLGLPLLVTLVLVTVAALAGGVWTWPRLAGRGPRMVLARIGVLGACQLLLITTVMVAINRHFAFYATWRELAGLGGGEVAVADEGGAGDGAAHGLVKLKPEFSLGDDPAEHGVIENVRIRGPVSGLAADAYVYLPPQYFRQEERSHRFPVVLVLSGYPGALRNLVKRLQVPQKALEEIRAGRIRPAVYVMMRPTPAPPRDTECVDVPGGPQSRAYYAQDVPEVIKAGYRVAAERGGWGVFGLSTGGHCALKLAMLDPDAYSAAAAISGYYHAIQDVTTGDLYGGSRQVRNENDLLWRLRNRPAPPVSVLLTTSRVGERNRADTERFLKLVRPPMRASSIVLDSGGHNFDTWNRVLPPVLRWMSGRLTSQGQ</sequence>
<reference evidence="2 3" key="1">
    <citation type="submission" date="2020-08" db="EMBL/GenBank/DDBJ databases">
        <title>Sequencing the genomes of 1000 actinobacteria strains.</title>
        <authorList>
            <person name="Klenk H.-P."/>
        </authorList>
    </citation>
    <scope>NUCLEOTIDE SEQUENCE [LARGE SCALE GENOMIC DNA]</scope>
    <source>
        <strain evidence="2 3">DSM 45823</strain>
    </source>
</reference>
<dbReference type="Pfam" id="PF00756">
    <property type="entry name" value="Esterase"/>
    <property type="match status" value="1"/>
</dbReference>